<dbReference type="PROSITE" id="PS51669">
    <property type="entry name" value="4FE4S_MOW_BIS_MGD"/>
    <property type="match status" value="1"/>
</dbReference>
<sequence>MQVSLMAAAARATVPQPTSRRPQQHAALRALPVRQHAVAVAATRLQAAARRQRRFVAVAAAAGTPRDFEEKKERFAAANKDYAVLTQQIEDTSKEVVEELQGTSLFLVGMMGSGKSTVGKLVSKALGYCFFDTDTLIEQLAQKKVSEIFAEEGEAAFRELETQVLAELAPFKNCVVATGGGVPMRAENWGHMQGGISIWLNGPPTLLAHRVVGDGTATRPLLSQDGGSEGGGGAAGGDAYAAAVARLSALLEERQQLYQISDLTVSLEGSGPDADLGAPAMMVCYRVLVLLNQRIKADTEERKRRMDFEIVQDELPSTMRVMESRAARYRALERLRQLGQPGSSLWARGMAAAAQPAPVDDGMIELTVDGQPVRVPKGSNLLQACDAAGKDIPRFCYHQRLSIAGNCRMCLVEVEKSPKPVASCAMPAGPGMNVKTDTPLVKKAREGVMEFLLINHPLDCPICDQGGECDLQDQSMVFGSDRSRFTEVKRAVADKNLGPLVKTVMTRCIHCTRCIRFAKEIAGTDDLGITGRGRDAEVGTYVEKLMTSELSGNVIDLCPVGALTSKPSAFTYRNWELKSTESVDTSDALGANIRVDARGVEVIRIVPRLNEEVNQEWISDKARFQYDALRYQRLNVPYVRGEKGLQQANWPQAFAAIRAAASKVQGHEMRAVAGRLADAESMVALKDLMNRLGCGDLRSEAGFADLDADTRSAYLFNSTVAGIDQADAVLLVGCNARLEAPVLNARLRAANLAGVPVAYVGAPADLTYPVEVLGEGADALDKLTKAGSEFLKRFKGAQRPMVIVGAGVLQRADRDAVMQKVANVVDKAEVVREGWNGFNVLHDAAARVAALDVGFLPSARARASKAAPKLVYLLGADDYSDADVPAGAFVIYQGHHGDRGAARADVVLPSTAYTEKYATYVNTEGRPQTTKTAVASLGDARDDWKVVRALSEVLGAPLPYNTIDDVRRRLSDVAPHLARRDAVEAPLWLAGEYWKAVGNSKAAAVPGSLASGIANFYQTDAISRASKVMANEPAAGQPARQHPRALRPPGAELRRGLPREAEGSGNGSDQFDEEEASAGSTSASDGAEQVLTEALADEGEAQKEEQSMWGDEDEGAESDASGMADIPDSSEAEAGDAAGSAGDWEEEAGADDEDNGW</sequence>
<dbReference type="InterPro" id="IPR010228">
    <property type="entry name" value="NADH_UbQ_OxRdtase_Gsu"/>
</dbReference>
<dbReference type="InterPro" id="IPR019574">
    <property type="entry name" value="NADH_UbQ_OxRdtase_Gsu_4Fe4S-bd"/>
</dbReference>
<protein>
    <submittedName>
        <fullName evidence="15">NADH:ubiquinone oxidoreductase 76 kDa subunit</fullName>
    </submittedName>
</protein>
<dbReference type="GO" id="GO:0008137">
    <property type="term" value="F:NADH dehydrogenase (ubiquinone) activity"/>
    <property type="evidence" value="ECO:0007669"/>
    <property type="project" value="InterPro"/>
</dbReference>
<dbReference type="Gene3D" id="3.40.50.740">
    <property type="match status" value="1"/>
</dbReference>
<dbReference type="SUPFAM" id="SSF54292">
    <property type="entry name" value="2Fe-2S ferredoxin-like"/>
    <property type="match status" value="1"/>
</dbReference>
<evidence type="ECO:0000259" key="14">
    <source>
        <dbReference type="PROSITE" id="PS51839"/>
    </source>
</evidence>
<dbReference type="AlphaFoldDB" id="A0A2P6VCQ6"/>
<dbReference type="Pfam" id="PF10588">
    <property type="entry name" value="NADH-G_4Fe-4S_3"/>
    <property type="match status" value="1"/>
</dbReference>
<dbReference type="SUPFAM" id="SSF54862">
    <property type="entry name" value="4Fe-4S ferredoxins"/>
    <property type="match status" value="1"/>
</dbReference>
<dbReference type="Pfam" id="PF13510">
    <property type="entry name" value="Fer2_4"/>
    <property type="match status" value="1"/>
</dbReference>
<dbReference type="InterPro" id="IPR000283">
    <property type="entry name" value="NADH_UbQ_OxRdtase_75kDa_su_CS"/>
</dbReference>
<comment type="similarity">
    <text evidence="2 10">Belongs to the complex I 75 kDa subunit family.</text>
</comment>
<evidence type="ECO:0000256" key="5">
    <source>
        <dbReference type="ARBA" id="ARBA00022967"/>
    </source>
</evidence>
<dbReference type="PANTHER" id="PTHR43105">
    <property type="entry name" value="RESPIRATORY NITRATE REDUCTASE"/>
    <property type="match status" value="1"/>
</dbReference>
<dbReference type="InterPro" id="IPR031322">
    <property type="entry name" value="Shikimate/glucono_kinase"/>
</dbReference>
<keyword evidence="5" id="KW-1278">Translocase</keyword>
<feature type="compositionally biased region" description="Basic and acidic residues" evidence="11">
    <location>
        <begin position="1052"/>
        <end position="1062"/>
    </location>
</feature>
<evidence type="ECO:0000313" key="15">
    <source>
        <dbReference type="EMBL" id="PSC71880.1"/>
    </source>
</evidence>
<dbReference type="SUPFAM" id="SSF53706">
    <property type="entry name" value="Formate dehydrogenase/DMSO reductase, domains 1-3"/>
    <property type="match status" value="1"/>
</dbReference>
<dbReference type="Gene3D" id="3.30.70.20">
    <property type="match status" value="1"/>
</dbReference>
<dbReference type="InterPro" id="IPR054351">
    <property type="entry name" value="NADH_UbQ_OxRdtase_ferredoxin"/>
</dbReference>
<evidence type="ECO:0000256" key="8">
    <source>
        <dbReference type="ARBA" id="ARBA00023027"/>
    </source>
</evidence>
<feature type="region of interest" description="Disordered" evidence="11">
    <location>
        <begin position="1029"/>
        <end position="1157"/>
    </location>
</feature>
<comment type="cofactor">
    <cofactor evidence="9">
        <name>[2Fe-2S] cluster</name>
        <dbReference type="ChEBI" id="CHEBI:190135"/>
    </cofactor>
</comment>
<evidence type="ECO:0000256" key="3">
    <source>
        <dbReference type="ARBA" id="ARBA00022485"/>
    </source>
</evidence>
<evidence type="ECO:0000256" key="9">
    <source>
        <dbReference type="ARBA" id="ARBA00034078"/>
    </source>
</evidence>
<dbReference type="Pfam" id="PF00384">
    <property type="entry name" value="Molybdopterin"/>
    <property type="match status" value="1"/>
</dbReference>
<dbReference type="InterPro" id="IPR000623">
    <property type="entry name" value="Shikimate_kinase/TSH1"/>
</dbReference>
<dbReference type="InterPro" id="IPR036010">
    <property type="entry name" value="2Fe-2S_ferredoxin-like_sf"/>
</dbReference>
<proteinExistence type="inferred from homology"/>
<dbReference type="NCBIfam" id="TIGR01973">
    <property type="entry name" value="NuoG"/>
    <property type="match status" value="1"/>
</dbReference>
<dbReference type="CDD" id="cd00207">
    <property type="entry name" value="fer2"/>
    <property type="match status" value="1"/>
</dbReference>
<dbReference type="PRINTS" id="PR01100">
    <property type="entry name" value="SHIKIMTKNASE"/>
</dbReference>
<dbReference type="InterPro" id="IPR027417">
    <property type="entry name" value="P-loop_NTPase"/>
</dbReference>
<dbReference type="GO" id="GO:0051539">
    <property type="term" value="F:4 iron, 4 sulfur cluster binding"/>
    <property type="evidence" value="ECO:0007669"/>
    <property type="project" value="UniProtKB-KW"/>
</dbReference>
<dbReference type="InterPro" id="IPR006656">
    <property type="entry name" value="Mopterin_OxRdtase"/>
</dbReference>
<comment type="caution">
    <text evidence="15">The sequence shown here is derived from an EMBL/GenBank/DDBJ whole genome shotgun (WGS) entry which is preliminary data.</text>
</comment>
<feature type="domain" description="4Fe-4S His(Cys)3-ligated-type" evidence="14">
    <location>
        <begin position="440"/>
        <end position="479"/>
    </location>
</feature>
<keyword evidence="7" id="KW-0411">Iron-sulfur</keyword>
<dbReference type="PROSITE" id="PS00642">
    <property type="entry name" value="COMPLEX1_75K_2"/>
    <property type="match status" value="1"/>
</dbReference>
<dbReference type="GO" id="GO:0016651">
    <property type="term" value="F:oxidoreductase activity, acting on NAD(P)H"/>
    <property type="evidence" value="ECO:0007669"/>
    <property type="project" value="InterPro"/>
</dbReference>
<dbReference type="FunFam" id="3.30.200.210:FF:000002">
    <property type="entry name" value="NADH-ubiquinone oxidoreductase 75 kDa subunit"/>
    <property type="match status" value="1"/>
</dbReference>
<dbReference type="Proteomes" id="UP000239649">
    <property type="component" value="Unassembled WGS sequence"/>
</dbReference>
<dbReference type="PROSITE" id="PS00643">
    <property type="entry name" value="COMPLEX1_75K_3"/>
    <property type="match status" value="1"/>
</dbReference>
<keyword evidence="4" id="KW-0479">Metal-binding</keyword>
<keyword evidence="6" id="KW-0408">Iron</keyword>
<dbReference type="FunFam" id="3.10.20.740:FF:000001">
    <property type="entry name" value="NADH-quinone oxidoreductase subunit G"/>
    <property type="match status" value="1"/>
</dbReference>
<evidence type="ECO:0000256" key="2">
    <source>
        <dbReference type="ARBA" id="ARBA00005404"/>
    </source>
</evidence>
<gene>
    <name evidence="15" type="ORF">C2E20_4814</name>
</gene>
<dbReference type="InterPro" id="IPR050123">
    <property type="entry name" value="Prok_molybdopt-oxidoreductase"/>
</dbReference>
<dbReference type="GO" id="GO:0042773">
    <property type="term" value="P:ATP synthesis coupled electron transport"/>
    <property type="evidence" value="ECO:0007669"/>
    <property type="project" value="InterPro"/>
</dbReference>
<evidence type="ECO:0000313" key="16">
    <source>
        <dbReference type="Proteomes" id="UP000239649"/>
    </source>
</evidence>
<dbReference type="Gene3D" id="3.30.200.210">
    <property type="match status" value="1"/>
</dbReference>
<dbReference type="InterPro" id="IPR015405">
    <property type="entry name" value="NDUFS1-like_C"/>
</dbReference>
<dbReference type="PANTHER" id="PTHR43105:SF13">
    <property type="entry name" value="NADH-UBIQUINONE OXIDOREDUCTASE 75 KDA SUBUNIT, MITOCHONDRIAL"/>
    <property type="match status" value="1"/>
</dbReference>
<dbReference type="OrthoDB" id="10249365at2759"/>
<feature type="compositionally biased region" description="Acidic residues" evidence="11">
    <location>
        <begin position="1143"/>
        <end position="1157"/>
    </location>
</feature>
<feature type="domain" description="2Fe-2S ferredoxin-type" evidence="12">
    <location>
        <begin position="362"/>
        <end position="440"/>
    </location>
</feature>
<evidence type="ECO:0000256" key="6">
    <source>
        <dbReference type="ARBA" id="ARBA00023004"/>
    </source>
</evidence>
<organism evidence="15 16">
    <name type="scientific">Micractinium conductrix</name>
    <dbReference type="NCBI Taxonomy" id="554055"/>
    <lineage>
        <taxon>Eukaryota</taxon>
        <taxon>Viridiplantae</taxon>
        <taxon>Chlorophyta</taxon>
        <taxon>core chlorophytes</taxon>
        <taxon>Trebouxiophyceae</taxon>
        <taxon>Chlorellales</taxon>
        <taxon>Chlorellaceae</taxon>
        <taxon>Chlorella clade</taxon>
        <taxon>Micractinium</taxon>
    </lineage>
</organism>
<dbReference type="CDD" id="cd00464">
    <property type="entry name" value="SK"/>
    <property type="match status" value="1"/>
</dbReference>
<reference evidence="15 16" key="1">
    <citation type="journal article" date="2018" name="Plant J.">
        <title>Genome sequences of Chlorella sorokiniana UTEX 1602 and Micractinium conductrix SAG 241.80: implications to maltose excretion by a green alga.</title>
        <authorList>
            <person name="Arriola M.B."/>
            <person name="Velmurugan N."/>
            <person name="Zhang Y."/>
            <person name="Plunkett M.H."/>
            <person name="Hondzo H."/>
            <person name="Barney B.M."/>
        </authorList>
    </citation>
    <scope>NUCLEOTIDE SEQUENCE [LARGE SCALE GENOMIC DNA]</scope>
    <source>
        <strain evidence="15 16">SAG 241.80</strain>
    </source>
</reference>
<dbReference type="GO" id="GO:0016020">
    <property type="term" value="C:membrane"/>
    <property type="evidence" value="ECO:0007669"/>
    <property type="project" value="InterPro"/>
</dbReference>
<evidence type="ECO:0000256" key="7">
    <source>
        <dbReference type="ARBA" id="ARBA00023014"/>
    </source>
</evidence>
<evidence type="ECO:0000259" key="13">
    <source>
        <dbReference type="PROSITE" id="PS51669"/>
    </source>
</evidence>
<dbReference type="FunFam" id="3.30.70.20:FF:000002">
    <property type="entry name" value="NADH-ubiquinone oxidoreductase 75 kDa subunit"/>
    <property type="match status" value="1"/>
</dbReference>
<keyword evidence="8" id="KW-0520">NAD</keyword>
<dbReference type="CDD" id="cd02773">
    <property type="entry name" value="MopB_Res-Cmplx1_Nad11"/>
    <property type="match status" value="1"/>
</dbReference>
<dbReference type="SUPFAM" id="SSF52540">
    <property type="entry name" value="P-loop containing nucleoside triphosphate hydrolases"/>
    <property type="match status" value="1"/>
</dbReference>
<dbReference type="HAMAP" id="MF_00109">
    <property type="entry name" value="Shikimate_kinase"/>
    <property type="match status" value="1"/>
</dbReference>
<dbReference type="PROSITE" id="PS51085">
    <property type="entry name" value="2FE2S_FER_2"/>
    <property type="match status" value="1"/>
</dbReference>
<accession>A0A2P6VCQ6</accession>
<dbReference type="PROSITE" id="PS51839">
    <property type="entry name" value="4FE4S_HC3"/>
    <property type="match status" value="1"/>
</dbReference>
<feature type="domain" description="4Fe-4S Mo/W bis-MGD-type" evidence="13">
    <location>
        <begin position="577"/>
        <end position="633"/>
    </location>
</feature>
<keyword evidence="16" id="KW-1185">Reference proteome</keyword>
<dbReference type="Gene3D" id="3.40.50.300">
    <property type="entry name" value="P-loop containing nucleotide triphosphate hydrolases"/>
    <property type="match status" value="1"/>
</dbReference>
<evidence type="ECO:0000256" key="4">
    <source>
        <dbReference type="ARBA" id="ARBA00022723"/>
    </source>
</evidence>
<dbReference type="FunFam" id="3.40.50.740:FF:000012">
    <property type="entry name" value="NADH dehydrogenase [ubiquinone] iron-sulfur protein 1 mitochondrial"/>
    <property type="match status" value="1"/>
</dbReference>
<evidence type="ECO:0000256" key="1">
    <source>
        <dbReference type="ARBA" id="ARBA00001966"/>
    </source>
</evidence>
<dbReference type="Pfam" id="PF22117">
    <property type="entry name" value="Fer4_Nqo3"/>
    <property type="match status" value="1"/>
</dbReference>
<feature type="region of interest" description="Disordered" evidence="11">
    <location>
        <begin position="1"/>
        <end position="23"/>
    </location>
</feature>
<dbReference type="EMBL" id="LHPF02000012">
    <property type="protein sequence ID" value="PSC71880.1"/>
    <property type="molecule type" value="Genomic_DNA"/>
</dbReference>
<feature type="compositionally biased region" description="Low complexity" evidence="11">
    <location>
        <begin position="1077"/>
        <end position="1088"/>
    </location>
</feature>
<dbReference type="InterPro" id="IPR001041">
    <property type="entry name" value="2Fe-2S_ferredoxin-type"/>
</dbReference>
<evidence type="ECO:0000259" key="12">
    <source>
        <dbReference type="PROSITE" id="PS51085"/>
    </source>
</evidence>
<dbReference type="Pfam" id="PF22151">
    <property type="entry name" value="Fer4_NDSU1"/>
    <property type="match status" value="1"/>
</dbReference>
<evidence type="ECO:0000256" key="11">
    <source>
        <dbReference type="SAM" id="MobiDB-lite"/>
    </source>
</evidence>
<dbReference type="GO" id="GO:0046872">
    <property type="term" value="F:metal ion binding"/>
    <property type="evidence" value="ECO:0007669"/>
    <property type="project" value="UniProtKB-KW"/>
</dbReference>
<dbReference type="Pfam" id="PF09326">
    <property type="entry name" value="NADH_dhqG_C"/>
    <property type="match status" value="1"/>
</dbReference>
<dbReference type="Pfam" id="PF01202">
    <property type="entry name" value="SKI"/>
    <property type="match status" value="1"/>
</dbReference>
<name>A0A2P6VCQ6_9CHLO</name>
<dbReference type="InterPro" id="IPR006963">
    <property type="entry name" value="Mopterin_OxRdtase_4Fe-4S_dom"/>
</dbReference>
<dbReference type="Gene3D" id="3.10.20.740">
    <property type="match status" value="1"/>
</dbReference>
<dbReference type="STRING" id="554055.A0A2P6VCQ6"/>
<evidence type="ECO:0000256" key="10">
    <source>
        <dbReference type="RuleBase" id="RU004523"/>
    </source>
</evidence>
<keyword evidence="3" id="KW-0004">4Fe-4S</keyword>
<dbReference type="PROSITE" id="PS00641">
    <property type="entry name" value="COMPLEX1_75K_1"/>
    <property type="match status" value="1"/>
</dbReference>
<dbReference type="SMART" id="SM00929">
    <property type="entry name" value="NADH-G_4Fe-4S_3"/>
    <property type="match status" value="1"/>
</dbReference>
<comment type="cofactor">
    <cofactor evidence="1">
        <name>[4Fe-4S] cluster</name>
        <dbReference type="ChEBI" id="CHEBI:49883"/>
    </cofactor>
</comment>